<protein>
    <submittedName>
        <fullName evidence="1">Uncharacterized protein</fullName>
    </submittedName>
</protein>
<dbReference type="Proteomes" id="UP001461498">
    <property type="component" value="Unassembled WGS sequence"/>
</dbReference>
<proteinExistence type="predicted"/>
<reference evidence="1 2" key="1">
    <citation type="submission" date="2022-12" db="EMBL/GenBank/DDBJ databases">
        <title>Chromosome-level genome assembly of true bugs.</title>
        <authorList>
            <person name="Ma L."/>
            <person name="Li H."/>
        </authorList>
    </citation>
    <scope>NUCLEOTIDE SEQUENCE [LARGE SCALE GENOMIC DNA]</scope>
    <source>
        <strain evidence="1">Lab_2022b</strain>
    </source>
</reference>
<accession>A0AAW1DJM5</accession>
<organism evidence="1 2">
    <name type="scientific">Rhynocoris fuscipes</name>
    <dbReference type="NCBI Taxonomy" id="488301"/>
    <lineage>
        <taxon>Eukaryota</taxon>
        <taxon>Metazoa</taxon>
        <taxon>Ecdysozoa</taxon>
        <taxon>Arthropoda</taxon>
        <taxon>Hexapoda</taxon>
        <taxon>Insecta</taxon>
        <taxon>Pterygota</taxon>
        <taxon>Neoptera</taxon>
        <taxon>Paraneoptera</taxon>
        <taxon>Hemiptera</taxon>
        <taxon>Heteroptera</taxon>
        <taxon>Panheteroptera</taxon>
        <taxon>Cimicomorpha</taxon>
        <taxon>Reduviidae</taxon>
        <taxon>Harpactorinae</taxon>
        <taxon>Harpactorini</taxon>
        <taxon>Rhynocoris</taxon>
    </lineage>
</organism>
<gene>
    <name evidence="1" type="ORF">O3M35_006523</name>
</gene>
<name>A0AAW1DJM5_9HEMI</name>
<evidence type="ECO:0000313" key="1">
    <source>
        <dbReference type="EMBL" id="KAK9509142.1"/>
    </source>
</evidence>
<sequence>MQAALIIREKEKLRQKKFRRGRFELPSHVATKEIGPFPPYPPHNWVSIQFLLFF</sequence>
<dbReference type="EMBL" id="JAPXFL010000003">
    <property type="protein sequence ID" value="KAK9509142.1"/>
    <property type="molecule type" value="Genomic_DNA"/>
</dbReference>
<evidence type="ECO:0000313" key="2">
    <source>
        <dbReference type="Proteomes" id="UP001461498"/>
    </source>
</evidence>
<keyword evidence="2" id="KW-1185">Reference proteome</keyword>
<comment type="caution">
    <text evidence="1">The sequence shown here is derived from an EMBL/GenBank/DDBJ whole genome shotgun (WGS) entry which is preliminary data.</text>
</comment>
<dbReference type="AlphaFoldDB" id="A0AAW1DJM5"/>